<evidence type="ECO:0000313" key="2">
    <source>
        <dbReference type="EMBL" id="GFR66875.1"/>
    </source>
</evidence>
<feature type="domain" description="ZSWIM3 N-terminal" evidence="1">
    <location>
        <begin position="11"/>
        <end position="118"/>
    </location>
</feature>
<reference evidence="2 3" key="1">
    <citation type="journal article" date="2021" name="Elife">
        <title>Chloroplast acquisition without the gene transfer in kleptoplastic sea slugs, Plakobranchus ocellatus.</title>
        <authorList>
            <person name="Maeda T."/>
            <person name="Takahashi S."/>
            <person name="Yoshida T."/>
            <person name="Shimamura S."/>
            <person name="Takaki Y."/>
            <person name="Nagai Y."/>
            <person name="Toyoda A."/>
            <person name="Suzuki Y."/>
            <person name="Arimoto A."/>
            <person name="Ishii H."/>
            <person name="Satoh N."/>
            <person name="Nishiyama T."/>
            <person name="Hasebe M."/>
            <person name="Maruyama T."/>
            <person name="Minagawa J."/>
            <person name="Obokata J."/>
            <person name="Shigenobu S."/>
        </authorList>
    </citation>
    <scope>NUCLEOTIDE SEQUENCE [LARGE SCALE GENOMIC DNA]</scope>
</reference>
<sequence length="143" mass="15913">MADAPDSLFEGRTFFDNEEFSSFLRKRQEIGEVWVKDAGGVSIAAANKKIQDPNKHFRTDFVVQYANFKCLHGGKHVPTAKDRNKGSKKFGCPCTLQISANRQENALVVTKYNPEHNHELVSVALEYALAVCAFSTPKIATAH</sequence>
<dbReference type="EMBL" id="BMAT01000466">
    <property type="protein sequence ID" value="GFR66875.1"/>
    <property type="molecule type" value="Genomic_DNA"/>
</dbReference>
<proteinExistence type="predicted"/>
<dbReference type="AlphaFoldDB" id="A0AAV4F372"/>
<protein>
    <recommendedName>
        <fullName evidence="1">ZSWIM3 N-terminal domain-containing protein</fullName>
    </recommendedName>
</protein>
<organism evidence="2 3">
    <name type="scientific">Elysia marginata</name>
    <dbReference type="NCBI Taxonomy" id="1093978"/>
    <lineage>
        <taxon>Eukaryota</taxon>
        <taxon>Metazoa</taxon>
        <taxon>Spiralia</taxon>
        <taxon>Lophotrochozoa</taxon>
        <taxon>Mollusca</taxon>
        <taxon>Gastropoda</taxon>
        <taxon>Heterobranchia</taxon>
        <taxon>Euthyneura</taxon>
        <taxon>Panpulmonata</taxon>
        <taxon>Sacoglossa</taxon>
        <taxon>Placobranchoidea</taxon>
        <taxon>Plakobranchidae</taxon>
        <taxon>Elysia</taxon>
    </lineage>
</organism>
<dbReference type="InterPro" id="IPR048325">
    <property type="entry name" value="ZSWIM3_N"/>
</dbReference>
<accession>A0AAV4F372</accession>
<comment type="caution">
    <text evidence="2">The sequence shown here is derived from an EMBL/GenBank/DDBJ whole genome shotgun (WGS) entry which is preliminary data.</text>
</comment>
<evidence type="ECO:0000259" key="1">
    <source>
        <dbReference type="Pfam" id="PF21599"/>
    </source>
</evidence>
<name>A0AAV4F372_9GAST</name>
<gene>
    <name evidence="2" type="ORF">ElyMa_000238800</name>
</gene>
<dbReference type="Pfam" id="PF21599">
    <property type="entry name" value="ZSWIM3_N"/>
    <property type="match status" value="1"/>
</dbReference>
<evidence type="ECO:0000313" key="3">
    <source>
        <dbReference type="Proteomes" id="UP000762676"/>
    </source>
</evidence>
<keyword evidence="3" id="KW-1185">Reference proteome</keyword>
<dbReference type="Proteomes" id="UP000762676">
    <property type="component" value="Unassembled WGS sequence"/>
</dbReference>